<dbReference type="STRING" id="7739.C3YWQ1"/>
<dbReference type="EMBL" id="GG666561">
    <property type="protein sequence ID" value="EEN55295.1"/>
    <property type="molecule type" value="Genomic_DNA"/>
</dbReference>
<dbReference type="CDD" id="cd16630">
    <property type="entry name" value="RING-HC_RBR_RNF216"/>
    <property type="match status" value="1"/>
</dbReference>
<reference evidence="11" key="1">
    <citation type="journal article" date="2008" name="Nature">
        <title>The amphioxus genome and the evolution of the chordate karyotype.</title>
        <authorList>
            <consortium name="US DOE Joint Genome Institute (JGI-PGF)"/>
            <person name="Putnam N.H."/>
            <person name="Butts T."/>
            <person name="Ferrier D.E.K."/>
            <person name="Furlong R.F."/>
            <person name="Hellsten U."/>
            <person name="Kawashima T."/>
            <person name="Robinson-Rechavi M."/>
            <person name="Shoguchi E."/>
            <person name="Terry A."/>
            <person name="Yu J.-K."/>
            <person name="Benito-Gutierrez E.L."/>
            <person name="Dubchak I."/>
            <person name="Garcia-Fernandez J."/>
            <person name="Gibson-Brown J.J."/>
            <person name="Grigoriev I.V."/>
            <person name="Horton A.C."/>
            <person name="de Jong P.J."/>
            <person name="Jurka J."/>
            <person name="Kapitonov V.V."/>
            <person name="Kohara Y."/>
            <person name="Kuroki Y."/>
            <person name="Lindquist E."/>
            <person name="Lucas S."/>
            <person name="Osoegawa K."/>
            <person name="Pennacchio L.A."/>
            <person name="Salamov A.A."/>
            <person name="Satou Y."/>
            <person name="Sauka-Spengler T."/>
            <person name="Schmutz J."/>
            <person name="Shin-I T."/>
            <person name="Toyoda A."/>
            <person name="Bronner-Fraser M."/>
            <person name="Fujiyama A."/>
            <person name="Holland L.Z."/>
            <person name="Holland P.W.H."/>
            <person name="Satoh N."/>
            <person name="Rokhsar D.S."/>
        </authorList>
    </citation>
    <scope>NUCLEOTIDE SEQUENCE [LARGE SCALE GENOMIC DNA]</scope>
    <source>
        <strain evidence="11">S238N-H82</strain>
        <tissue evidence="11">Testes</tissue>
    </source>
</reference>
<evidence type="ECO:0000256" key="5">
    <source>
        <dbReference type="ARBA" id="ARBA00022771"/>
    </source>
</evidence>
<dbReference type="InterPro" id="IPR047545">
    <property type="entry name" value="BRcat_RBR_RNF216"/>
</dbReference>
<dbReference type="CDD" id="cd20353">
    <property type="entry name" value="Rcat_RBR_RNF216"/>
    <property type="match status" value="1"/>
</dbReference>
<evidence type="ECO:0000313" key="11">
    <source>
        <dbReference type="EMBL" id="EEN55295.1"/>
    </source>
</evidence>
<dbReference type="InterPro" id="IPR002867">
    <property type="entry name" value="IBR_dom"/>
</dbReference>
<feature type="coiled-coil region" evidence="8">
    <location>
        <begin position="843"/>
        <end position="870"/>
    </location>
</feature>
<dbReference type="Gene3D" id="3.30.40.10">
    <property type="entry name" value="Zinc/RING finger domain, C3HC4 (zinc finger)"/>
    <property type="match status" value="1"/>
</dbReference>
<dbReference type="Pfam" id="PF26200">
    <property type="entry name" value="Rcat_RNF216"/>
    <property type="match status" value="1"/>
</dbReference>
<keyword evidence="7" id="KW-0862">Zinc</keyword>
<dbReference type="InterPro" id="IPR013083">
    <property type="entry name" value="Znf_RING/FYVE/PHD"/>
</dbReference>
<feature type="region of interest" description="Disordered" evidence="9">
    <location>
        <begin position="698"/>
        <end position="748"/>
    </location>
</feature>
<organism>
    <name type="scientific">Branchiostoma floridae</name>
    <name type="common">Florida lancelet</name>
    <name type="synonym">Amphioxus</name>
    <dbReference type="NCBI Taxonomy" id="7739"/>
    <lineage>
        <taxon>Eukaryota</taxon>
        <taxon>Metazoa</taxon>
        <taxon>Chordata</taxon>
        <taxon>Cephalochordata</taxon>
        <taxon>Leptocardii</taxon>
        <taxon>Amphioxiformes</taxon>
        <taxon>Branchiostomatidae</taxon>
        <taxon>Branchiostoma</taxon>
    </lineage>
</organism>
<sequence length="915" mass="102632">MAEEMWPCAGPSVCRPNFANSMDNRGPSVSSPARAGPSLSEAGPSLTEDEQWVVMQLSQVFPHLSHRVLRAAVTADDQAELLAKHILLNRCIDSLLEKQGSPISISDGEDEDVPTGDSTLEDLAEDIVDLTTNPGVEVGNQENPIIDADAQVNRGGARKKKVLHPAPVLINSSSSSDEYDDLDDLDDIDEEDEPVVPPAPVPVVQQPPTLEEQQAGTVAQVVEMFPDVEAGYARDLVNRFWNVAHPLNGCCEYLLEHPDYPKAPVQQPAAAAAASKAQEKTNKDFFKDYSTPVSQVYRMQVATTLHNEYRRISVKDIRTILCFYKFHYAPAKKFIQENILAKLPDAVVASPQPRVNRRKSNEVPSSQCEVQVKLEDGNDALHKRSFSVRLLKLPRVKTTMAVHGELCKELKEEMDFVTERTRQQKEEADHLLALRLNEEQYEAAGQMIECGCCFGEVTFEDMVQCYEGHLFCADCLKNYTKEKVFGAGQCYDGHLFCADCLKNYTKEKVFGAGQASLSCMTDGCDSTFPMGQLEKALPENMLKKYQERLEEENINLAGLDDLVRCPSCDYAAILAAEDKVFRCQNPECMKQTCRHCKEDWAEHFGIPCQDLEKADDTKFRTSIEEKMTEAKIRTCHQCKASFTKHDGCNKMTCRCGAKMCYVCRKPIKDYNHFCRHARNPGEPCTVCTACSLWTSTEEDDERATEEIQKAAREQKKAEGKDRVADKLGPPPEPKRPRIEVVPPPGAGPVRAGPPQGVGFNPRVVVGQNQPPMPGVPMPPPPHLPGNHHPFVHQQPPHMGPAHLPPPPHFGALPQPHMPVNHPVPPHQPHVHNNAAAHAHAQQMYRIQQRREEMEERIRRDREQNRQLIRQQIGNIQHDLENFQHRMHEFHQNVNRQQVMAPMAGPPQHHGPVEFL</sequence>
<evidence type="ECO:0000256" key="2">
    <source>
        <dbReference type="ARBA" id="ARBA00022679"/>
    </source>
</evidence>
<feature type="compositionally biased region" description="Polar residues" evidence="9">
    <location>
        <begin position="18"/>
        <end position="31"/>
    </location>
</feature>
<name>C3YWQ1_BRAFL</name>
<dbReference type="CDD" id="cd20339">
    <property type="entry name" value="BRcat_RBR_RNF216"/>
    <property type="match status" value="1"/>
</dbReference>
<dbReference type="Gene3D" id="1.20.120.1750">
    <property type="match status" value="1"/>
</dbReference>
<dbReference type="SMART" id="SM00647">
    <property type="entry name" value="IBR"/>
    <property type="match status" value="2"/>
</dbReference>
<evidence type="ECO:0000259" key="10">
    <source>
        <dbReference type="PROSITE" id="PS51873"/>
    </source>
</evidence>
<dbReference type="Pfam" id="PF26112">
    <property type="entry name" value="UBA_RNF216"/>
    <property type="match status" value="1"/>
</dbReference>
<proteinExistence type="predicted"/>
<evidence type="ECO:0000256" key="7">
    <source>
        <dbReference type="ARBA" id="ARBA00022833"/>
    </source>
</evidence>
<dbReference type="GO" id="GO:0008270">
    <property type="term" value="F:zinc ion binding"/>
    <property type="evidence" value="ECO:0007669"/>
    <property type="project" value="UniProtKB-KW"/>
</dbReference>
<accession>C3YWQ1</accession>
<keyword evidence="2" id="KW-0808">Transferase</keyword>
<dbReference type="AlphaFoldDB" id="C3YWQ1"/>
<comment type="pathway">
    <text evidence="1">Protein modification; protein ubiquitination.</text>
</comment>
<dbReference type="Pfam" id="PF26191">
    <property type="entry name" value="RING-HC_RBR_RNF216"/>
    <property type="match status" value="1"/>
</dbReference>
<dbReference type="InterPro" id="IPR044066">
    <property type="entry name" value="TRIAD_supradom"/>
</dbReference>
<evidence type="ECO:0000256" key="9">
    <source>
        <dbReference type="SAM" id="MobiDB-lite"/>
    </source>
</evidence>
<feature type="domain" description="RING-type" evidence="10">
    <location>
        <begin position="446"/>
        <end position="688"/>
    </location>
</feature>
<dbReference type="InterPro" id="IPR047544">
    <property type="entry name" value="RING-HC_RBR_RNF216"/>
</dbReference>
<feature type="compositionally biased region" description="Acidic residues" evidence="9">
    <location>
        <begin position="177"/>
        <end position="194"/>
    </location>
</feature>
<dbReference type="GO" id="GO:0016740">
    <property type="term" value="F:transferase activity"/>
    <property type="evidence" value="ECO:0007669"/>
    <property type="project" value="UniProtKB-KW"/>
</dbReference>
<dbReference type="InterPro" id="IPR047546">
    <property type="entry name" value="Rcat_RBR_RNF216"/>
</dbReference>
<dbReference type="PANTHER" id="PTHR22770">
    <property type="entry name" value="UBIQUITIN CONJUGATING ENZYME 7 INTERACTING PROTEIN-RELATED"/>
    <property type="match status" value="1"/>
</dbReference>
<evidence type="ECO:0000256" key="1">
    <source>
        <dbReference type="ARBA" id="ARBA00004906"/>
    </source>
</evidence>
<evidence type="ECO:0000256" key="6">
    <source>
        <dbReference type="ARBA" id="ARBA00022786"/>
    </source>
</evidence>
<dbReference type="eggNOG" id="KOG1812">
    <property type="taxonomic scope" value="Eukaryota"/>
</dbReference>
<feature type="compositionally biased region" description="Basic and acidic residues" evidence="9">
    <location>
        <begin position="704"/>
        <end position="725"/>
    </location>
</feature>
<evidence type="ECO:0000256" key="3">
    <source>
        <dbReference type="ARBA" id="ARBA00022723"/>
    </source>
</evidence>
<dbReference type="PANTHER" id="PTHR22770:SF47">
    <property type="entry name" value="E3 UBIQUITIN-PROTEIN LIGASE RNF216"/>
    <property type="match status" value="1"/>
</dbReference>
<dbReference type="SUPFAM" id="SSF57850">
    <property type="entry name" value="RING/U-box"/>
    <property type="match status" value="3"/>
</dbReference>
<evidence type="ECO:0000256" key="4">
    <source>
        <dbReference type="ARBA" id="ARBA00022737"/>
    </source>
</evidence>
<keyword evidence="8" id="KW-0175">Coiled coil</keyword>
<gene>
    <name evidence="11" type="ORF">BRAFLDRAFT_117374</name>
</gene>
<keyword evidence="3" id="KW-0479">Metal-binding</keyword>
<dbReference type="InterPro" id="IPR051628">
    <property type="entry name" value="LUBAC_E3_Ligases"/>
</dbReference>
<feature type="region of interest" description="Disordered" evidence="9">
    <location>
        <begin position="169"/>
        <end position="205"/>
    </location>
</feature>
<protein>
    <recommendedName>
        <fullName evidence="10">RING-type domain-containing protein</fullName>
    </recommendedName>
</protein>
<dbReference type="InterPro" id="IPR058758">
    <property type="entry name" value="UBA_RNF216"/>
</dbReference>
<dbReference type="PROSITE" id="PS51873">
    <property type="entry name" value="TRIAD"/>
    <property type="match status" value="1"/>
</dbReference>
<dbReference type="InParanoid" id="C3YWQ1"/>
<evidence type="ECO:0000256" key="8">
    <source>
        <dbReference type="SAM" id="Coils"/>
    </source>
</evidence>
<keyword evidence="4" id="KW-0677">Repeat</keyword>
<keyword evidence="5" id="KW-0863">Zinc-finger</keyword>
<keyword evidence="6" id="KW-0833">Ubl conjugation pathway</keyword>
<feature type="region of interest" description="Disordered" evidence="9">
    <location>
        <begin position="17"/>
        <end position="44"/>
    </location>
</feature>